<organism evidence="3 4">
    <name type="scientific">Achromobacter veterisilvae</name>
    <dbReference type="NCBI Taxonomy" id="2069367"/>
    <lineage>
        <taxon>Bacteria</taxon>
        <taxon>Pseudomonadati</taxon>
        <taxon>Pseudomonadota</taxon>
        <taxon>Betaproteobacteria</taxon>
        <taxon>Burkholderiales</taxon>
        <taxon>Alcaligenaceae</taxon>
        <taxon>Achromobacter</taxon>
    </lineage>
</organism>
<reference evidence="3 4" key="1">
    <citation type="submission" date="2018-07" db="EMBL/GenBank/DDBJ databases">
        <authorList>
            <person name="Peeters C."/>
        </authorList>
    </citation>
    <scope>NUCLEOTIDE SEQUENCE [LARGE SCALE GENOMIC DNA]</scope>
    <source>
        <strain evidence="3 4">LMG 30378</strain>
    </source>
</reference>
<dbReference type="InterPro" id="IPR002878">
    <property type="entry name" value="ChsH2_C"/>
</dbReference>
<dbReference type="Pfam" id="PF12172">
    <property type="entry name" value="zf-ChsH2"/>
    <property type="match status" value="1"/>
</dbReference>
<evidence type="ECO:0000259" key="2">
    <source>
        <dbReference type="Pfam" id="PF12172"/>
    </source>
</evidence>
<accession>A0A446CU63</accession>
<feature type="domain" description="ChsH2 rubredoxin-like zinc ribbon" evidence="2">
    <location>
        <begin position="19"/>
        <end position="55"/>
    </location>
</feature>
<dbReference type="Pfam" id="PF01796">
    <property type="entry name" value="OB_ChsH2_C"/>
    <property type="match status" value="1"/>
</dbReference>
<sequence length="136" mass="15360">MDHIQRPLPQPTLITQPYWDAARAHRLVIQECAHCKTRQFYPREFCTACLSEDIEWIECGGKGAVYTYTINRRASNAALSDKVPYVVASIDLDEGVRMMANIVGCPPEAVRIGSRVRVCFEQVSDEITLPQFTLEA</sequence>
<dbReference type="AlphaFoldDB" id="A0A446CU63"/>
<name>A0A446CU63_9BURK</name>
<dbReference type="InterPro" id="IPR022002">
    <property type="entry name" value="ChsH2_Znr"/>
</dbReference>
<feature type="domain" description="ChsH2 C-terminal OB-fold" evidence="1">
    <location>
        <begin position="56"/>
        <end position="121"/>
    </location>
</feature>
<evidence type="ECO:0008006" key="5">
    <source>
        <dbReference type="Google" id="ProtNLM"/>
    </source>
</evidence>
<proteinExistence type="predicted"/>
<dbReference type="OrthoDB" id="5514845at2"/>
<dbReference type="PANTHER" id="PTHR34075">
    <property type="entry name" value="BLR3430 PROTEIN"/>
    <property type="match status" value="1"/>
</dbReference>
<evidence type="ECO:0000259" key="1">
    <source>
        <dbReference type="Pfam" id="PF01796"/>
    </source>
</evidence>
<dbReference type="InterPro" id="IPR012340">
    <property type="entry name" value="NA-bd_OB-fold"/>
</dbReference>
<gene>
    <name evidence="3" type="ORF">AVE30378_04531</name>
</gene>
<dbReference type="SUPFAM" id="SSF50249">
    <property type="entry name" value="Nucleic acid-binding proteins"/>
    <property type="match status" value="1"/>
</dbReference>
<dbReference type="RefSeq" id="WP_129243770.1">
    <property type="nucleotide sequence ID" value="NZ_UFQC01000029.1"/>
</dbReference>
<protein>
    <recommendedName>
        <fullName evidence="5">DUF35 domain-containing protein</fullName>
    </recommendedName>
</protein>
<evidence type="ECO:0000313" key="3">
    <source>
        <dbReference type="EMBL" id="SSW71372.1"/>
    </source>
</evidence>
<dbReference type="EMBL" id="UFQC01000029">
    <property type="protein sequence ID" value="SSW71372.1"/>
    <property type="molecule type" value="Genomic_DNA"/>
</dbReference>
<dbReference type="InterPro" id="IPR052513">
    <property type="entry name" value="Thioester_dehydratase-like"/>
</dbReference>
<dbReference type="Proteomes" id="UP000289465">
    <property type="component" value="Unassembled WGS sequence"/>
</dbReference>
<dbReference type="Gene3D" id="6.10.30.10">
    <property type="match status" value="1"/>
</dbReference>
<dbReference type="PANTHER" id="PTHR34075:SF5">
    <property type="entry name" value="BLR3430 PROTEIN"/>
    <property type="match status" value="1"/>
</dbReference>
<evidence type="ECO:0000313" key="4">
    <source>
        <dbReference type="Proteomes" id="UP000289465"/>
    </source>
</evidence>